<reference evidence="8" key="2">
    <citation type="journal article" date="2022" name="Hortic Res">
        <title>The genome of Dioscorea zingiberensis sheds light on the biosynthesis, origin and evolution of the medicinally important diosgenin saponins.</title>
        <authorList>
            <person name="Li Y."/>
            <person name="Tan C."/>
            <person name="Li Z."/>
            <person name="Guo J."/>
            <person name="Li S."/>
            <person name="Chen X."/>
            <person name="Wang C."/>
            <person name="Dai X."/>
            <person name="Yang H."/>
            <person name="Song W."/>
            <person name="Hou L."/>
            <person name="Xu J."/>
            <person name="Tong Z."/>
            <person name="Xu A."/>
            <person name="Yuan X."/>
            <person name="Wang W."/>
            <person name="Yang Q."/>
            <person name="Chen L."/>
            <person name="Sun Z."/>
            <person name="Wang K."/>
            <person name="Pan B."/>
            <person name="Chen J."/>
            <person name="Bao Y."/>
            <person name="Liu F."/>
            <person name="Qi X."/>
            <person name="Gang D.R."/>
            <person name="Wen J."/>
            <person name="Li J."/>
        </authorList>
    </citation>
    <scope>NUCLEOTIDE SEQUENCE</scope>
    <source>
        <strain evidence="8">Dzin_1.0</strain>
    </source>
</reference>
<dbReference type="Pfam" id="PF02365">
    <property type="entry name" value="NAM"/>
    <property type="match status" value="1"/>
</dbReference>
<dbReference type="Gene3D" id="2.170.150.80">
    <property type="entry name" value="NAC domain"/>
    <property type="match status" value="1"/>
</dbReference>
<evidence type="ECO:0000256" key="5">
    <source>
        <dbReference type="ARBA" id="ARBA00023242"/>
    </source>
</evidence>
<evidence type="ECO:0000313" key="9">
    <source>
        <dbReference type="Proteomes" id="UP001085076"/>
    </source>
</evidence>
<protein>
    <recommendedName>
        <fullName evidence="7">NAC domain-containing protein</fullName>
    </recommendedName>
</protein>
<name>A0A9D5HG79_9LILI</name>
<dbReference type="AlphaFoldDB" id="A0A9D5HG79"/>
<proteinExistence type="predicted"/>
<dbReference type="OrthoDB" id="1921961at2759"/>
<dbReference type="GO" id="GO:0005634">
    <property type="term" value="C:nucleus"/>
    <property type="evidence" value="ECO:0007669"/>
    <property type="project" value="UniProtKB-SubCell"/>
</dbReference>
<evidence type="ECO:0000256" key="2">
    <source>
        <dbReference type="ARBA" id="ARBA00023015"/>
    </source>
</evidence>
<evidence type="ECO:0000259" key="7">
    <source>
        <dbReference type="PROSITE" id="PS51005"/>
    </source>
</evidence>
<dbReference type="PROSITE" id="PS51005">
    <property type="entry name" value="NAC"/>
    <property type="match status" value="1"/>
</dbReference>
<dbReference type="InterPro" id="IPR036093">
    <property type="entry name" value="NAC_dom_sf"/>
</dbReference>
<evidence type="ECO:0000313" key="8">
    <source>
        <dbReference type="EMBL" id="KAJ0975556.1"/>
    </source>
</evidence>
<accession>A0A9D5HG79</accession>
<dbReference type="EMBL" id="JAGGNH010000004">
    <property type="protein sequence ID" value="KAJ0975556.1"/>
    <property type="molecule type" value="Genomic_DNA"/>
</dbReference>
<organism evidence="8 9">
    <name type="scientific">Dioscorea zingiberensis</name>
    <dbReference type="NCBI Taxonomy" id="325984"/>
    <lineage>
        <taxon>Eukaryota</taxon>
        <taxon>Viridiplantae</taxon>
        <taxon>Streptophyta</taxon>
        <taxon>Embryophyta</taxon>
        <taxon>Tracheophyta</taxon>
        <taxon>Spermatophyta</taxon>
        <taxon>Magnoliopsida</taxon>
        <taxon>Liliopsida</taxon>
        <taxon>Dioscoreales</taxon>
        <taxon>Dioscoreaceae</taxon>
        <taxon>Dioscorea</taxon>
    </lineage>
</organism>
<sequence length="330" mass="37533">MSNPELPPGFRFFPTDEELIVHYLRNKAALIPCPASIIGEVDIYKFDPWDLPAKATFGDREWYFFTPRQRKYPNGVRPNRAAASGYWKATGTDKHIVSGRENIGVKKALVFYQGKPPKGQKTNWIMHEYRLFEPMNNFKSKSSSSINLDDWVLCRIYKKNSQPSAMTPVEDQEQEGSSVEDIHASSPRENKQLLTNHLRVVDKSFSLSDILTEADYLTLSQLFDMDQGMPMVQTSLISDQPFIHESTNGSKCNACSLAKLTQTESSVSKGQKSLKRQRPVDCCYPEEGNGHLLTSPKKSSNISYFSNQFYSPQRNLVNHHLLLNQQLGMQ</sequence>
<dbReference type="InterPro" id="IPR003441">
    <property type="entry name" value="NAC-dom"/>
</dbReference>
<evidence type="ECO:0000256" key="4">
    <source>
        <dbReference type="ARBA" id="ARBA00023163"/>
    </source>
</evidence>
<dbReference type="Proteomes" id="UP001085076">
    <property type="component" value="Miscellaneous, Linkage group lg04"/>
</dbReference>
<feature type="domain" description="NAC" evidence="7">
    <location>
        <begin position="6"/>
        <end position="159"/>
    </location>
</feature>
<dbReference type="GO" id="GO:0006355">
    <property type="term" value="P:regulation of DNA-templated transcription"/>
    <property type="evidence" value="ECO:0007669"/>
    <property type="project" value="InterPro"/>
</dbReference>
<dbReference type="PANTHER" id="PTHR31719">
    <property type="entry name" value="NAC TRANSCRIPTION FACTOR 56"/>
    <property type="match status" value="1"/>
</dbReference>
<keyword evidence="5" id="KW-0539">Nucleus</keyword>
<comment type="subcellular location">
    <subcellularLocation>
        <location evidence="1">Nucleus</location>
    </subcellularLocation>
</comment>
<keyword evidence="9" id="KW-1185">Reference proteome</keyword>
<reference evidence="8" key="1">
    <citation type="submission" date="2021-03" db="EMBL/GenBank/DDBJ databases">
        <authorList>
            <person name="Li Z."/>
            <person name="Yang C."/>
        </authorList>
    </citation>
    <scope>NUCLEOTIDE SEQUENCE</scope>
    <source>
        <strain evidence="8">Dzin_1.0</strain>
        <tissue evidence="8">Leaf</tissue>
    </source>
</reference>
<comment type="caution">
    <text evidence="8">The sequence shown here is derived from an EMBL/GenBank/DDBJ whole genome shotgun (WGS) entry which is preliminary data.</text>
</comment>
<keyword evidence="4" id="KW-0804">Transcription</keyword>
<dbReference type="GO" id="GO:0003677">
    <property type="term" value="F:DNA binding"/>
    <property type="evidence" value="ECO:0007669"/>
    <property type="project" value="UniProtKB-KW"/>
</dbReference>
<dbReference type="FunFam" id="2.170.150.80:FF:000008">
    <property type="entry name" value="NAC domain-containing protein 72-like"/>
    <property type="match status" value="1"/>
</dbReference>
<evidence type="ECO:0000256" key="1">
    <source>
        <dbReference type="ARBA" id="ARBA00004123"/>
    </source>
</evidence>
<evidence type="ECO:0000256" key="3">
    <source>
        <dbReference type="ARBA" id="ARBA00023125"/>
    </source>
</evidence>
<keyword evidence="3" id="KW-0238">DNA-binding</keyword>
<feature type="region of interest" description="Disordered" evidence="6">
    <location>
        <begin position="163"/>
        <end position="187"/>
    </location>
</feature>
<dbReference type="SUPFAM" id="SSF101941">
    <property type="entry name" value="NAC domain"/>
    <property type="match status" value="1"/>
</dbReference>
<gene>
    <name evidence="8" type="ORF">J5N97_017521</name>
</gene>
<evidence type="ECO:0000256" key="6">
    <source>
        <dbReference type="SAM" id="MobiDB-lite"/>
    </source>
</evidence>
<dbReference type="PANTHER" id="PTHR31719:SF127">
    <property type="entry name" value="NAC TRANSCRIPTION FACTOR 29"/>
    <property type="match status" value="1"/>
</dbReference>
<keyword evidence="2" id="KW-0805">Transcription regulation</keyword>